<evidence type="ECO:0008006" key="4">
    <source>
        <dbReference type="Google" id="ProtNLM"/>
    </source>
</evidence>
<feature type="signal peptide" evidence="1">
    <location>
        <begin position="1"/>
        <end position="28"/>
    </location>
</feature>
<evidence type="ECO:0000256" key="1">
    <source>
        <dbReference type="SAM" id="SignalP"/>
    </source>
</evidence>
<sequence length="116" mass="13050">MLCLFPLGRARVCLVLASVADDLPAAVACSVRQPRLRCLATLYMRSWIGCWSLPVFFRCHGARALPRACVNQNGAILLEERRRKQLWCRCIARKTGDASRAKSELALVRCRSSLFL</sequence>
<keyword evidence="3" id="KW-1185">Reference proteome</keyword>
<reference evidence="2" key="1">
    <citation type="submission" date="2019-03" db="EMBL/GenBank/DDBJ databases">
        <title>WGS assembly of Setaria viridis.</title>
        <authorList>
            <person name="Huang P."/>
            <person name="Jenkins J."/>
            <person name="Grimwood J."/>
            <person name="Barry K."/>
            <person name="Healey A."/>
            <person name="Mamidi S."/>
            <person name="Sreedasyam A."/>
            <person name="Shu S."/>
            <person name="Feldman M."/>
            <person name="Wu J."/>
            <person name="Yu Y."/>
            <person name="Chen C."/>
            <person name="Johnson J."/>
            <person name="Rokhsar D."/>
            <person name="Baxter I."/>
            <person name="Schmutz J."/>
            <person name="Brutnell T."/>
            <person name="Kellogg E."/>
        </authorList>
    </citation>
    <scope>NUCLEOTIDE SEQUENCE [LARGE SCALE GENOMIC DNA]</scope>
</reference>
<dbReference type="Proteomes" id="UP000298652">
    <property type="component" value="Chromosome 5"/>
</dbReference>
<proteinExistence type="predicted"/>
<dbReference type="EMBL" id="CM016556">
    <property type="protein sequence ID" value="TKW16572.1"/>
    <property type="molecule type" value="Genomic_DNA"/>
</dbReference>
<organism evidence="2 3">
    <name type="scientific">Setaria viridis</name>
    <name type="common">Green bristlegrass</name>
    <name type="synonym">Setaria italica subsp. viridis</name>
    <dbReference type="NCBI Taxonomy" id="4556"/>
    <lineage>
        <taxon>Eukaryota</taxon>
        <taxon>Viridiplantae</taxon>
        <taxon>Streptophyta</taxon>
        <taxon>Embryophyta</taxon>
        <taxon>Tracheophyta</taxon>
        <taxon>Spermatophyta</taxon>
        <taxon>Magnoliopsida</taxon>
        <taxon>Liliopsida</taxon>
        <taxon>Poales</taxon>
        <taxon>Poaceae</taxon>
        <taxon>PACMAD clade</taxon>
        <taxon>Panicoideae</taxon>
        <taxon>Panicodae</taxon>
        <taxon>Paniceae</taxon>
        <taxon>Cenchrinae</taxon>
        <taxon>Setaria</taxon>
    </lineage>
</organism>
<dbReference type="Gramene" id="TKW16572">
    <property type="protein sequence ID" value="TKW16572"/>
    <property type="gene ID" value="SEVIR_5G307950v2"/>
</dbReference>
<evidence type="ECO:0000313" key="2">
    <source>
        <dbReference type="EMBL" id="TKW16572.1"/>
    </source>
</evidence>
<gene>
    <name evidence="2" type="ORF">SEVIR_5G307950v2</name>
</gene>
<keyword evidence="1" id="KW-0732">Signal</keyword>
<dbReference type="AlphaFoldDB" id="A0A4U6ULZ3"/>
<evidence type="ECO:0000313" key="3">
    <source>
        <dbReference type="Proteomes" id="UP000298652"/>
    </source>
</evidence>
<accession>A0A4U6ULZ3</accession>
<name>A0A4U6ULZ3_SETVI</name>
<protein>
    <recommendedName>
        <fullName evidence="4">Secreted protein</fullName>
    </recommendedName>
</protein>
<feature type="chain" id="PRO_5020428896" description="Secreted protein" evidence="1">
    <location>
        <begin position="29"/>
        <end position="116"/>
    </location>
</feature>